<dbReference type="RefSeq" id="WP_034847117.1">
    <property type="nucleotide sequence ID" value="NZ_JANX01000645.1"/>
</dbReference>
<evidence type="ECO:0000256" key="1">
    <source>
        <dbReference type="ARBA" id="ARBA00022679"/>
    </source>
</evidence>
<dbReference type="PRINTS" id="PR01754">
    <property type="entry name" value="SACTRNSFRASE"/>
</dbReference>
<dbReference type="SUPFAM" id="SSF55729">
    <property type="entry name" value="Acyl-CoA N-acyltransferases (Nat)"/>
    <property type="match status" value="1"/>
</dbReference>
<dbReference type="Pfam" id="PF00583">
    <property type="entry name" value="Acetyltransf_1"/>
    <property type="match status" value="1"/>
</dbReference>
<dbReference type="InterPro" id="IPR050832">
    <property type="entry name" value="Bact_Acetyltransf"/>
</dbReference>
<comment type="caution">
    <text evidence="4">The sequence shown here is derived from an EMBL/GenBank/DDBJ whole genome shotgun (WGS) entry which is preliminary data.</text>
</comment>
<dbReference type="GO" id="GO:0016747">
    <property type="term" value="F:acyltransferase activity, transferring groups other than amino-acyl groups"/>
    <property type="evidence" value="ECO:0007669"/>
    <property type="project" value="InterPro"/>
</dbReference>
<proteinExistence type="predicted"/>
<sequence>MIIETAERLSPADIADCDFSFDIRGELVAPYNDPVADARPVEPYRKAYAFDADDFAEIGPDRLLAVAREGGRLRGYILVSESWNGYASVDDVAVDRAVRGSGLGARLMDRAVQWARERELPGIRLETQSNNIAACRFYRRYGFVLGGYDAYQYRTFPALRAEVALFWYLMLPTDP</sequence>
<dbReference type="PANTHER" id="PTHR43877:SF2">
    <property type="entry name" value="AMINOALKYLPHOSPHONATE N-ACETYLTRANSFERASE-RELATED"/>
    <property type="match status" value="1"/>
</dbReference>
<dbReference type="InterPro" id="IPR008125">
    <property type="entry name" value="Streptothricin_AcTrfase"/>
</dbReference>
<dbReference type="Gene3D" id="3.40.630.30">
    <property type="match status" value="1"/>
</dbReference>
<dbReference type="OrthoDB" id="8453373at2"/>
<dbReference type="PANTHER" id="PTHR43877">
    <property type="entry name" value="AMINOALKYLPHOSPHONATE N-ACETYLTRANSFERASE-RELATED-RELATED"/>
    <property type="match status" value="1"/>
</dbReference>
<name>A0A0A0CWY8_9PROT</name>
<evidence type="ECO:0000256" key="2">
    <source>
        <dbReference type="ARBA" id="ARBA00023315"/>
    </source>
</evidence>
<keyword evidence="2" id="KW-0012">Acyltransferase</keyword>
<dbReference type="Proteomes" id="UP000029995">
    <property type="component" value="Unassembled WGS sequence"/>
</dbReference>
<reference evidence="4 5" key="1">
    <citation type="submission" date="2014-01" db="EMBL/GenBank/DDBJ databases">
        <title>Genome sequence determination for a cystic fibrosis isolate, Inquilinus limosus.</title>
        <authorList>
            <person name="Pino M."/>
            <person name="Di Conza J."/>
            <person name="Gutkind G."/>
        </authorList>
    </citation>
    <scope>NUCLEOTIDE SEQUENCE [LARGE SCALE GENOMIC DNA]</scope>
    <source>
        <strain evidence="4 5">MP06</strain>
    </source>
</reference>
<dbReference type="InterPro" id="IPR000182">
    <property type="entry name" value="GNAT_dom"/>
</dbReference>
<dbReference type="PROSITE" id="PS51186">
    <property type="entry name" value="GNAT"/>
    <property type="match status" value="1"/>
</dbReference>
<dbReference type="EMBL" id="JANX01000645">
    <property type="protein sequence ID" value="KGM30941.1"/>
    <property type="molecule type" value="Genomic_DNA"/>
</dbReference>
<feature type="domain" description="N-acetyltransferase" evidence="3">
    <location>
        <begin position="7"/>
        <end position="172"/>
    </location>
</feature>
<protein>
    <recommendedName>
        <fullName evidence="3">N-acetyltransferase domain-containing protein</fullName>
    </recommendedName>
</protein>
<dbReference type="AlphaFoldDB" id="A0A0A0CWY8"/>
<evidence type="ECO:0000313" key="4">
    <source>
        <dbReference type="EMBL" id="KGM30941.1"/>
    </source>
</evidence>
<keyword evidence="1" id="KW-0808">Transferase</keyword>
<accession>A0A0A0CWY8</accession>
<dbReference type="InterPro" id="IPR016181">
    <property type="entry name" value="Acyl_CoA_acyltransferase"/>
</dbReference>
<gene>
    <name evidence="4" type="ORF">P409_30110</name>
</gene>
<evidence type="ECO:0000313" key="5">
    <source>
        <dbReference type="Proteomes" id="UP000029995"/>
    </source>
</evidence>
<organism evidence="4 5">
    <name type="scientific">Inquilinus limosus MP06</name>
    <dbReference type="NCBI Taxonomy" id="1398085"/>
    <lineage>
        <taxon>Bacteria</taxon>
        <taxon>Pseudomonadati</taxon>
        <taxon>Pseudomonadota</taxon>
        <taxon>Alphaproteobacteria</taxon>
        <taxon>Rhodospirillales</taxon>
        <taxon>Rhodospirillaceae</taxon>
        <taxon>Inquilinus</taxon>
    </lineage>
</organism>
<dbReference type="CDD" id="cd04301">
    <property type="entry name" value="NAT_SF"/>
    <property type="match status" value="1"/>
</dbReference>
<evidence type="ECO:0000259" key="3">
    <source>
        <dbReference type="PROSITE" id="PS51186"/>
    </source>
</evidence>